<evidence type="ECO:0000256" key="2">
    <source>
        <dbReference type="ARBA" id="ARBA00022448"/>
    </source>
</evidence>
<feature type="domain" description="TonB-dependent receptor plug" evidence="14">
    <location>
        <begin position="50"/>
        <end position="153"/>
    </location>
</feature>
<keyword evidence="7 9" id="KW-0472">Membrane</keyword>
<name>R4YL59_OLEAN</name>
<dbReference type="InterPro" id="IPR036942">
    <property type="entry name" value="Beta-barrel_TonB_sf"/>
</dbReference>
<dbReference type="PATRIC" id="fig|698738.3.peg.1195"/>
<dbReference type="SUPFAM" id="SSF56935">
    <property type="entry name" value="Porins"/>
    <property type="match status" value="1"/>
</dbReference>
<keyword evidence="4 9" id="KW-0812">Transmembrane</keyword>
<evidence type="ECO:0000256" key="7">
    <source>
        <dbReference type="ARBA" id="ARBA00023136"/>
    </source>
</evidence>
<evidence type="ECO:0000256" key="8">
    <source>
        <dbReference type="ARBA" id="ARBA00023237"/>
    </source>
</evidence>
<reference evidence="15 16" key="1">
    <citation type="journal article" date="2013" name="Nat. Commun.">
        <title>Genome sequence and functional genomic analysis of the oil-degrading bacterium Oleispira antarctica.</title>
        <authorList>
            <person name="Kube M."/>
            <person name="Chernikova T.N."/>
            <person name="Al-Ramahi Y."/>
            <person name="Beloqui A."/>
            <person name="Lopez-Cortez N."/>
            <person name="Guazzaroni M.E."/>
            <person name="Heipieper H.J."/>
            <person name="Klages S."/>
            <person name="Kotsyurbenko O.R."/>
            <person name="Langer I."/>
            <person name="Nechitaylo T.Y."/>
            <person name="Lunsdorf H."/>
            <person name="Fernandez M."/>
            <person name="Juarez S."/>
            <person name="Ciordia S."/>
            <person name="Singer A."/>
            <person name="Kagan O."/>
            <person name="Egorova O."/>
            <person name="Petit P.A."/>
            <person name="Stogios P."/>
            <person name="Kim Y."/>
            <person name="Tchigvintsev A."/>
            <person name="Flick R."/>
            <person name="Denaro R."/>
            <person name="Genovese M."/>
            <person name="Albar J.P."/>
            <person name="Reva O.N."/>
            <person name="Martinez-Gomariz M."/>
            <person name="Tran H."/>
            <person name="Ferrer M."/>
            <person name="Savchenko A."/>
            <person name="Yakunin A.F."/>
            <person name="Yakimov M.M."/>
            <person name="Golyshina O.V."/>
            <person name="Reinhardt R."/>
            <person name="Golyshin P.N."/>
        </authorList>
    </citation>
    <scope>NUCLEOTIDE SEQUENCE [LARGE SCALE GENOMIC DNA]</scope>
</reference>
<evidence type="ECO:0000256" key="6">
    <source>
        <dbReference type="ARBA" id="ARBA00023077"/>
    </source>
</evidence>
<dbReference type="PANTHER" id="PTHR30069:SF42">
    <property type="entry name" value="FERRIC AEROBACTIN RECEPTOR"/>
    <property type="match status" value="1"/>
</dbReference>
<evidence type="ECO:0000313" key="16">
    <source>
        <dbReference type="Proteomes" id="UP000032749"/>
    </source>
</evidence>
<evidence type="ECO:0000256" key="11">
    <source>
        <dbReference type="RuleBase" id="RU003357"/>
    </source>
</evidence>
<dbReference type="Gene3D" id="2.170.130.10">
    <property type="entry name" value="TonB-dependent receptor, plug domain"/>
    <property type="match status" value="1"/>
</dbReference>
<dbReference type="EMBL" id="FO203512">
    <property type="protein sequence ID" value="CCK75327.1"/>
    <property type="molecule type" value="Genomic_DNA"/>
</dbReference>
<dbReference type="InterPro" id="IPR000531">
    <property type="entry name" value="Beta-barrel_TonB"/>
</dbReference>
<sequence length="722" mass="78415">MKSVFLPSCFMLSLLSQQVLAANQEATSAASAVKLDKQTISTSRGEKDASTIPHMVTVIESEDLQLAVAASGDIMSALSKLLPSFSPTRQKLTGSAETFRGRTPLFLVDGIPQSNPLRDGARDGFTIDPSLIARIEVIHGANASMGLGASGGIINIITRKNSDIEGVQQHVNTSITSADNFEGDSLEYKLGYSIAAKKDAFDVLASVQLKESGLYYDADGDKIGVSETHGDLMDSSQQDYFVKLGYDINESERLELLANYYQIENSGDYVNVPGDRDAGIGATTKKGDPLGDPNKNLTTNVAITYSNSDLAGGILATQLYYQEREAQYGSTATNDRFQDITIAPVGTLYDQSSIKSNRTGIRSTYDKTNLADTGINIVGGFDIMQLTAYQEMIQTGRKWVPEIDLLTYAPFVQLERQFFEKLTLSSGLRYETSEVSVDDYTTLAYYGGRDGATPGNDVDGGNDNSSESLLNFGAIYAVTDELSLYTSYAEGFALPSIGSILRGIEESNVDVDTLVDIKPVISENYEIGFNYNSADWHAQLSYFQSDSKLGTTLVQDETGSYKVKRQKTQVKGYELQLSYWLNHAVEVGGYYSQLIGRTDSTGNGNLDSDLLSRDISPDKLSTFVNADLSDTVKLNVQANHYFDRSFSGPGADSAGALDFESYSIVDLSVAWILPKGTLTSSVGNLLGEQYFDYYAQTNNASATTNYMAGRGRTLTVGYGLDF</sequence>
<keyword evidence="5 12" id="KW-0732">Signal</keyword>
<keyword evidence="16" id="KW-1185">Reference proteome</keyword>
<evidence type="ECO:0000256" key="1">
    <source>
        <dbReference type="ARBA" id="ARBA00004571"/>
    </source>
</evidence>
<evidence type="ECO:0000259" key="13">
    <source>
        <dbReference type="Pfam" id="PF00593"/>
    </source>
</evidence>
<feature type="signal peptide" evidence="12">
    <location>
        <begin position="1"/>
        <end position="21"/>
    </location>
</feature>
<dbReference type="PROSITE" id="PS52016">
    <property type="entry name" value="TONB_DEPENDENT_REC_3"/>
    <property type="match status" value="1"/>
</dbReference>
<keyword evidence="3 9" id="KW-1134">Transmembrane beta strand</keyword>
<dbReference type="Pfam" id="PF07715">
    <property type="entry name" value="Plug"/>
    <property type="match status" value="1"/>
</dbReference>
<organism evidence="15 16">
    <name type="scientific">Oleispira antarctica RB-8</name>
    <dbReference type="NCBI Taxonomy" id="698738"/>
    <lineage>
        <taxon>Bacteria</taxon>
        <taxon>Pseudomonadati</taxon>
        <taxon>Pseudomonadota</taxon>
        <taxon>Gammaproteobacteria</taxon>
        <taxon>Oceanospirillales</taxon>
        <taxon>Oceanospirillaceae</taxon>
        <taxon>Oleispira</taxon>
    </lineage>
</organism>
<evidence type="ECO:0000256" key="5">
    <source>
        <dbReference type="ARBA" id="ARBA00022729"/>
    </source>
</evidence>
<proteinExistence type="inferred from homology"/>
<keyword evidence="2 9" id="KW-0813">Transport</keyword>
<dbReference type="Gene3D" id="2.40.170.20">
    <property type="entry name" value="TonB-dependent receptor, beta-barrel domain"/>
    <property type="match status" value="1"/>
</dbReference>
<evidence type="ECO:0000256" key="10">
    <source>
        <dbReference type="PROSITE-ProRule" id="PRU10144"/>
    </source>
</evidence>
<feature type="chain" id="PRO_5004383230" evidence="12">
    <location>
        <begin position="22"/>
        <end position="722"/>
    </location>
</feature>
<dbReference type="KEGG" id="oai:OLEAN_C11510"/>
<dbReference type="OrthoDB" id="8670144at2"/>
<feature type="domain" description="TonB-dependent receptor-like beta-barrel" evidence="13">
    <location>
        <begin position="255"/>
        <end position="685"/>
    </location>
</feature>
<gene>
    <name evidence="15" type="ORF">OLEAN_C11510</name>
</gene>
<comment type="subcellular location">
    <subcellularLocation>
        <location evidence="1 9">Cell outer membrane</location>
        <topology evidence="1 9">Multi-pass membrane protein</topology>
    </subcellularLocation>
</comment>
<dbReference type="Proteomes" id="UP000032749">
    <property type="component" value="Chromosome"/>
</dbReference>
<dbReference type="InterPro" id="IPR037066">
    <property type="entry name" value="Plug_dom_sf"/>
</dbReference>
<dbReference type="GO" id="GO:0009279">
    <property type="term" value="C:cell outer membrane"/>
    <property type="evidence" value="ECO:0007669"/>
    <property type="project" value="UniProtKB-SubCell"/>
</dbReference>
<dbReference type="AlphaFoldDB" id="R4YL59"/>
<protein>
    <submittedName>
        <fullName evidence="15">TonB-dependent receptor</fullName>
    </submittedName>
</protein>
<evidence type="ECO:0000256" key="3">
    <source>
        <dbReference type="ARBA" id="ARBA00022452"/>
    </source>
</evidence>
<dbReference type="GO" id="GO:0044718">
    <property type="term" value="P:siderophore transmembrane transport"/>
    <property type="evidence" value="ECO:0007669"/>
    <property type="project" value="TreeGrafter"/>
</dbReference>
<dbReference type="InterPro" id="IPR010917">
    <property type="entry name" value="TonB_rcpt_CS"/>
</dbReference>
<evidence type="ECO:0000259" key="14">
    <source>
        <dbReference type="Pfam" id="PF07715"/>
    </source>
</evidence>
<dbReference type="HOGENOM" id="CLU_015930_0_0_6"/>
<dbReference type="STRING" id="698738.OLEAN_C11510"/>
<keyword evidence="6 11" id="KW-0798">TonB box</keyword>
<dbReference type="Pfam" id="PF00593">
    <property type="entry name" value="TonB_dep_Rec_b-barrel"/>
    <property type="match status" value="1"/>
</dbReference>
<dbReference type="GO" id="GO:0015344">
    <property type="term" value="F:siderophore uptake transmembrane transporter activity"/>
    <property type="evidence" value="ECO:0007669"/>
    <property type="project" value="TreeGrafter"/>
</dbReference>
<evidence type="ECO:0000256" key="9">
    <source>
        <dbReference type="PROSITE-ProRule" id="PRU01360"/>
    </source>
</evidence>
<dbReference type="CDD" id="cd01347">
    <property type="entry name" value="ligand_gated_channel"/>
    <property type="match status" value="1"/>
</dbReference>
<evidence type="ECO:0000313" key="15">
    <source>
        <dbReference type="EMBL" id="CCK75327.1"/>
    </source>
</evidence>
<dbReference type="PANTHER" id="PTHR30069">
    <property type="entry name" value="TONB-DEPENDENT OUTER MEMBRANE RECEPTOR"/>
    <property type="match status" value="1"/>
</dbReference>
<comment type="similarity">
    <text evidence="9 11">Belongs to the TonB-dependent receptor family.</text>
</comment>
<evidence type="ECO:0000256" key="4">
    <source>
        <dbReference type="ARBA" id="ARBA00022692"/>
    </source>
</evidence>
<dbReference type="PROSITE" id="PS01156">
    <property type="entry name" value="TONB_DEPENDENT_REC_2"/>
    <property type="match status" value="1"/>
</dbReference>
<accession>R4YL59</accession>
<evidence type="ECO:0000256" key="12">
    <source>
        <dbReference type="SAM" id="SignalP"/>
    </source>
</evidence>
<dbReference type="InterPro" id="IPR039426">
    <property type="entry name" value="TonB-dep_rcpt-like"/>
</dbReference>
<keyword evidence="8 9" id="KW-0998">Cell outer membrane</keyword>
<feature type="short sequence motif" description="TonB C-terminal box" evidence="10">
    <location>
        <begin position="705"/>
        <end position="722"/>
    </location>
</feature>
<dbReference type="InterPro" id="IPR012910">
    <property type="entry name" value="Plug_dom"/>
</dbReference>
<keyword evidence="15" id="KW-0675">Receptor</keyword>